<keyword evidence="3 7" id="KW-0808">Transferase</keyword>
<dbReference type="InterPro" id="IPR053378">
    <property type="entry name" value="Prenyl_diphosphate_synthase"/>
</dbReference>
<dbReference type="GO" id="GO:0016114">
    <property type="term" value="P:terpenoid biosynthetic process"/>
    <property type="evidence" value="ECO:0007669"/>
    <property type="project" value="UniProtKB-ARBA"/>
</dbReference>
<dbReference type="Proteomes" id="UP000008561">
    <property type="component" value="Chromosome"/>
</dbReference>
<proteinExistence type="inferred from homology"/>
<dbReference type="Gene3D" id="1.10.600.10">
    <property type="entry name" value="Farnesyl Diphosphate Synthase"/>
    <property type="match status" value="1"/>
</dbReference>
<evidence type="ECO:0000313" key="9">
    <source>
        <dbReference type="Proteomes" id="UP000008561"/>
    </source>
</evidence>
<dbReference type="RefSeq" id="WP_012175083.1">
    <property type="nucleotide sequence ID" value="NC_009943.1"/>
</dbReference>
<keyword evidence="9" id="KW-1185">Reference proteome</keyword>
<dbReference type="SFLD" id="SFLDG01017">
    <property type="entry name" value="Polyprenyl_Transferase_Like"/>
    <property type="match status" value="1"/>
</dbReference>
<dbReference type="SFLD" id="SFLDS00005">
    <property type="entry name" value="Isoprenoid_Synthase_Type_I"/>
    <property type="match status" value="1"/>
</dbReference>
<keyword evidence="5" id="KW-0460">Magnesium</keyword>
<dbReference type="Pfam" id="PF00348">
    <property type="entry name" value="polyprenyl_synt"/>
    <property type="match status" value="1"/>
</dbReference>
<protein>
    <submittedName>
        <fullName evidence="8">Polyprenyl synthetase</fullName>
    </submittedName>
</protein>
<dbReference type="HOGENOM" id="CLU_014015_0_0_7"/>
<dbReference type="InterPro" id="IPR000092">
    <property type="entry name" value="Polyprenyl_synt"/>
</dbReference>
<evidence type="ECO:0000313" key="8">
    <source>
        <dbReference type="EMBL" id="ABW67467.1"/>
    </source>
</evidence>
<evidence type="ECO:0000256" key="1">
    <source>
        <dbReference type="ARBA" id="ARBA00001946"/>
    </source>
</evidence>
<dbReference type="SUPFAM" id="SSF48576">
    <property type="entry name" value="Terpenoid synthases"/>
    <property type="match status" value="1"/>
</dbReference>
<evidence type="ECO:0000256" key="4">
    <source>
        <dbReference type="ARBA" id="ARBA00022723"/>
    </source>
</evidence>
<sequence>MKNLETYLARRQKAVNEALDRILADCVPGGRLFSAMRHSLKAGGKRLRPILCMAAAEAVGGTWEDALFPGCAIELIHTYSLVHDDLPAIDNDPLRRGQPACHAAFDEATAIFAGDALHTLAFEVLSSDRYIFFQGKRRLALIHLISRATGNHGMIEGQMRDILAQGGNLGLDQLKELHRLKTGALITASVHAGALTGKATVRQTGKLIEYAENIGLAFQVADDLLNVEGDPLLTGKSIGTDHVLGKATFPNLMGIDASRKFAAQLVEKSLQAIESLGIKANPLRAVAKYVIERKL</sequence>
<dbReference type="AlphaFoldDB" id="A9A0G7"/>
<dbReference type="PROSITE" id="PS00444">
    <property type="entry name" value="POLYPRENYL_SYNTHASE_2"/>
    <property type="match status" value="1"/>
</dbReference>
<gene>
    <name evidence="8" type="ordered locus">Dole_1663</name>
</gene>
<organism evidence="8 9">
    <name type="scientific">Desulfosudis oleivorans (strain DSM 6200 / JCM 39069 / Hxd3)</name>
    <name type="common">Desulfococcus oleovorans</name>
    <dbReference type="NCBI Taxonomy" id="96561"/>
    <lineage>
        <taxon>Bacteria</taxon>
        <taxon>Pseudomonadati</taxon>
        <taxon>Thermodesulfobacteriota</taxon>
        <taxon>Desulfobacteria</taxon>
        <taxon>Desulfobacterales</taxon>
        <taxon>Desulfosudaceae</taxon>
        <taxon>Desulfosudis</taxon>
    </lineage>
</organism>
<dbReference type="STRING" id="96561.Dole_1663"/>
<dbReference type="GO" id="GO:0004659">
    <property type="term" value="F:prenyltransferase activity"/>
    <property type="evidence" value="ECO:0007669"/>
    <property type="project" value="InterPro"/>
</dbReference>
<evidence type="ECO:0000256" key="3">
    <source>
        <dbReference type="ARBA" id="ARBA00022679"/>
    </source>
</evidence>
<dbReference type="KEGG" id="dol:Dole_1663"/>
<dbReference type="PANTHER" id="PTHR43281">
    <property type="entry name" value="FARNESYL DIPHOSPHATE SYNTHASE"/>
    <property type="match status" value="1"/>
</dbReference>
<dbReference type="OrthoDB" id="9805316at2"/>
<dbReference type="EMBL" id="CP000859">
    <property type="protein sequence ID" value="ABW67467.1"/>
    <property type="molecule type" value="Genomic_DNA"/>
</dbReference>
<keyword evidence="4" id="KW-0479">Metal-binding</keyword>
<evidence type="ECO:0000256" key="7">
    <source>
        <dbReference type="RuleBase" id="RU004466"/>
    </source>
</evidence>
<evidence type="ECO:0000256" key="6">
    <source>
        <dbReference type="ARBA" id="ARBA00023229"/>
    </source>
</evidence>
<dbReference type="eggNOG" id="COG0142">
    <property type="taxonomic scope" value="Bacteria"/>
</dbReference>
<evidence type="ECO:0000256" key="5">
    <source>
        <dbReference type="ARBA" id="ARBA00022842"/>
    </source>
</evidence>
<dbReference type="FunFam" id="1.10.600.10:FF:000001">
    <property type="entry name" value="Geranylgeranyl diphosphate synthase"/>
    <property type="match status" value="1"/>
</dbReference>
<keyword evidence="6" id="KW-0414">Isoprene biosynthesis</keyword>
<dbReference type="PROSITE" id="PS00723">
    <property type="entry name" value="POLYPRENYL_SYNTHASE_1"/>
    <property type="match status" value="1"/>
</dbReference>
<reference evidence="8 9" key="1">
    <citation type="submission" date="2007-10" db="EMBL/GenBank/DDBJ databases">
        <title>Complete sequence of Desulfococcus oleovorans Hxd3.</title>
        <authorList>
            <consortium name="US DOE Joint Genome Institute"/>
            <person name="Copeland A."/>
            <person name="Lucas S."/>
            <person name="Lapidus A."/>
            <person name="Barry K."/>
            <person name="Glavina del Rio T."/>
            <person name="Dalin E."/>
            <person name="Tice H."/>
            <person name="Pitluck S."/>
            <person name="Kiss H."/>
            <person name="Brettin T."/>
            <person name="Bruce D."/>
            <person name="Detter J.C."/>
            <person name="Han C."/>
            <person name="Schmutz J."/>
            <person name="Larimer F."/>
            <person name="Land M."/>
            <person name="Hauser L."/>
            <person name="Kyrpides N."/>
            <person name="Kim E."/>
            <person name="Wawrik B."/>
            <person name="Richardson P."/>
        </authorList>
    </citation>
    <scope>NUCLEOTIDE SEQUENCE [LARGE SCALE GENOMIC DNA]</scope>
    <source>
        <strain evidence="9">DSM 6200 / JCM 39069 / Hxd3</strain>
    </source>
</reference>
<dbReference type="CDD" id="cd00685">
    <property type="entry name" value="Trans_IPPS_HT"/>
    <property type="match status" value="1"/>
</dbReference>
<dbReference type="GO" id="GO:0046872">
    <property type="term" value="F:metal ion binding"/>
    <property type="evidence" value="ECO:0007669"/>
    <property type="project" value="UniProtKB-KW"/>
</dbReference>
<name>A9A0G7_DESOH</name>
<comment type="cofactor">
    <cofactor evidence="1">
        <name>Mg(2+)</name>
        <dbReference type="ChEBI" id="CHEBI:18420"/>
    </cofactor>
</comment>
<comment type="similarity">
    <text evidence="2 7">Belongs to the FPP/GGPP synthase family.</text>
</comment>
<evidence type="ECO:0000256" key="2">
    <source>
        <dbReference type="ARBA" id="ARBA00006706"/>
    </source>
</evidence>
<dbReference type="InterPro" id="IPR008949">
    <property type="entry name" value="Isoprenoid_synthase_dom_sf"/>
</dbReference>
<dbReference type="GO" id="GO:0005737">
    <property type="term" value="C:cytoplasm"/>
    <property type="evidence" value="ECO:0007669"/>
    <property type="project" value="UniProtKB-ARBA"/>
</dbReference>
<dbReference type="NCBIfam" id="NF045485">
    <property type="entry name" value="FPPsyn"/>
    <property type="match status" value="1"/>
</dbReference>
<dbReference type="PANTHER" id="PTHR43281:SF1">
    <property type="entry name" value="FARNESYL DIPHOSPHATE SYNTHASE"/>
    <property type="match status" value="1"/>
</dbReference>
<dbReference type="InterPro" id="IPR033749">
    <property type="entry name" value="Polyprenyl_synt_CS"/>
</dbReference>
<accession>A9A0G7</accession>